<accession>A0A2T8KHK3</accession>
<reference evidence="2" key="1">
    <citation type="submission" date="2018-04" db="EMBL/GenBank/DDBJ databases">
        <title>WGS assembly of Panicum hallii.</title>
        <authorList>
            <person name="Lovell J."/>
            <person name="Jenkins J."/>
            <person name="Lowry D."/>
            <person name="Mamidi S."/>
            <person name="Sreedasyam A."/>
            <person name="Weng X."/>
            <person name="Barry K."/>
            <person name="Bonette J."/>
            <person name="Campitelli B."/>
            <person name="Daum C."/>
            <person name="Gordon S."/>
            <person name="Gould B."/>
            <person name="Lipzen A."/>
            <person name="Macqueen A."/>
            <person name="Palacio-Mejia J."/>
            <person name="Plott C."/>
            <person name="Shakirov E."/>
            <person name="Shu S."/>
            <person name="Yoshinaga Y."/>
            <person name="Zane M."/>
            <person name="Rokhsar D."/>
            <person name="Grimwood J."/>
            <person name="Schmutz J."/>
            <person name="Juenger T."/>
        </authorList>
    </citation>
    <scope>NUCLEOTIDE SEQUENCE [LARGE SCALE GENOMIC DNA]</scope>
    <source>
        <strain evidence="2">FIL2</strain>
    </source>
</reference>
<gene>
    <name evidence="2" type="ORF">PAHAL_3G085400</name>
</gene>
<dbReference type="Proteomes" id="UP000243499">
    <property type="component" value="Chromosome 3"/>
</dbReference>
<organism evidence="2">
    <name type="scientific">Panicum hallii</name>
    <dbReference type="NCBI Taxonomy" id="206008"/>
    <lineage>
        <taxon>Eukaryota</taxon>
        <taxon>Viridiplantae</taxon>
        <taxon>Streptophyta</taxon>
        <taxon>Embryophyta</taxon>
        <taxon>Tracheophyta</taxon>
        <taxon>Spermatophyta</taxon>
        <taxon>Magnoliopsida</taxon>
        <taxon>Liliopsida</taxon>
        <taxon>Poales</taxon>
        <taxon>Poaceae</taxon>
        <taxon>PACMAD clade</taxon>
        <taxon>Panicoideae</taxon>
        <taxon>Panicodae</taxon>
        <taxon>Paniceae</taxon>
        <taxon>Panicinae</taxon>
        <taxon>Panicum</taxon>
        <taxon>Panicum sect. Panicum</taxon>
    </lineage>
</organism>
<feature type="compositionally biased region" description="Basic and acidic residues" evidence="1">
    <location>
        <begin position="52"/>
        <end position="63"/>
    </location>
</feature>
<proteinExistence type="predicted"/>
<evidence type="ECO:0000313" key="2">
    <source>
        <dbReference type="EMBL" id="PVH61644.1"/>
    </source>
</evidence>
<feature type="compositionally biased region" description="Basic residues" evidence="1">
    <location>
        <begin position="64"/>
        <end position="77"/>
    </location>
</feature>
<name>A0A2T8KHK3_9POAL</name>
<dbReference type="Gramene" id="PVH61644">
    <property type="protein sequence ID" value="PVH61644"/>
    <property type="gene ID" value="PAHAL_3G085400"/>
</dbReference>
<dbReference type="AlphaFoldDB" id="A0A2T8KHK3"/>
<evidence type="ECO:0000256" key="1">
    <source>
        <dbReference type="SAM" id="MobiDB-lite"/>
    </source>
</evidence>
<feature type="region of interest" description="Disordered" evidence="1">
    <location>
        <begin position="52"/>
        <end position="85"/>
    </location>
</feature>
<feature type="region of interest" description="Disordered" evidence="1">
    <location>
        <begin position="1"/>
        <end position="31"/>
    </location>
</feature>
<sequence length="85" mass="9616">MHRNSVSSSASADDEYEAGADDFARSRAPPSAAAKKVLEASACSVRWEWDHEGEKVSELETSAKRTRTTLVRKKRRLQERLERKP</sequence>
<dbReference type="EMBL" id="CM008048">
    <property type="protein sequence ID" value="PVH61644.1"/>
    <property type="molecule type" value="Genomic_DNA"/>
</dbReference>
<protein>
    <submittedName>
        <fullName evidence="2">Uncharacterized protein</fullName>
    </submittedName>
</protein>